<dbReference type="CDD" id="cd00190">
    <property type="entry name" value="Tryp_SPc"/>
    <property type="match status" value="1"/>
</dbReference>
<evidence type="ECO:0000256" key="5">
    <source>
        <dbReference type="ARBA" id="ARBA00023145"/>
    </source>
</evidence>
<dbReference type="PROSITE" id="PS00134">
    <property type="entry name" value="TRYPSIN_HIS"/>
    <property type="match status" value="1"/>
</dbReference>
<keyword evidence="5" id="KW-0865">Zymogen</keyword>
<protein>
    <recommendedName>
        <fullName evidence="8">trypsin</fullName>
        <ecNumber evidence="8">3.4.21.4</ecNumber>
    </recommendedName>
</protein>
<dbReference type="Proteomes" id="UP000515152">
    <property type="component" value="Chromosome 2"/>
</dbReference>
<keyword evidence="4 9" id="KW-0720">Serine protease</keyword>
<evidence type="ECO:0000256" key="8">
    <source>
        <dbReference type="ARBA" id="ARBA00038868"/>
    </source>
</evidence>
<dbReference type="InterPro" id="IPR033116">
    <property type="entry name" value="TRYPSIN_SER"/>
</dbReference>
<dbReference type="KEGG" id="char:105890670"/>
<dbReference type="AlphaFoldDB" id="A0A6P8GBA4"/>
<feature type="domain" description="Peptidase S1" evidence="11">
    <location>
        <begin position="20"/>
        <end position="260"/>
    </location>
</feature>
<organism evidence="12 13">
    <name type="scientific">Clupea harengus</name>
    <name type="common">Atlantic herring</name>
    <dbReference type="NCBI Taxonomy" id="7950"/>
    <lineage>
        <taxon>Eukaryota</taxon>
        <taxon>Metazoa</taxon>
        <taxon>Chordata</taxon>
        <taxon>Craniata</taxon>
        <taxon>Vertebrata</taxon>
        <taxon>Euteleostomi</taxon>
        <taxon>Actinopterygii</taxon>
        <taxon>Neopterygii</taxon>
        <taxon>Teleostei</taxon>
        <taxon>Clupei</taxon>
        <taxon>Clupeiformes</taxon>
        <taxon>Clupeoidei</taxon>
        <taxon>Clupeidae</taxon>
        <taxon>Clupea</taxon>
    </lineage>
</organism>
<evidence type="ECO:0000256" key="9">
    <source>
        <dbReference type="RuleBase" id="RU363034"/>
    </source>
</evidence>
<evidence type="ECO:0000313" key="12">
    <source>
        <dbReference type="Proteomes" id="UP000515152"/>
    </source>
</evidence>
<evidence type="ECO:0000256" key="3">
    <source>
        <dbReference type="ARBA" id="ARBA00022801"/>
    </source>
</evidence>
<keyword evidence="6" id="KW-1015">Disulfide bond</keyword>
<dbReference type="PANTHER" id="PTHR24271:SF80">
    <property type="entry name" value="GRANZYME 3, TANDEM DUPLICATE 1-RELATED"/>
    <property type="match status" value="1"/>
</dbReference>
<dbReference type="OrthoDB" id="5565075at2759"/>
<reference evidence="13" key="1">
    <citation type="submission" date="2025-08" db="UniProtKB">
        <authorList>
            <consortium name="RefSeq"/>
        </authorList>
    </citation>
    <scope>IDENTIFICATION</scope>
</reference>
<name>A0A6P8GBA4_CLUHA</name>
<dbReference type="InterPro" id="IPR001314">
    <property type="entry name" value="Peptidase_S1A"/>
</dbReference>
<dbReference type="InterPro" id="IPR001254">
    <property type="entry name" value="Trypsin_dom"/>
</dbReference>
<sequence length="275" mass="30701">MLVFLLLSNLSFSGAVQSGIFGGREAKPHSRPYMASLQIPTHSTPPGHHTCGGVLIREDYVLTAAHCHKAEVVVLGAHNISMKEKSQQRINISEYTPHPKYPKKQLPVGDPRNQEHDIMLLKLKTPAKLNKYVKVLELPKKYGKIPAGVQCEVAGWGKRVLGRWAESVLYEAYVTLDKAANCKRIWEKYFNQDQMTCSISDGREGVCQGDSGGPLICKQAKARILYGVTAYTGEPCDNKDFPEVYTRVPYFLPWIKEVLGMNNALETPGSDRSWV</sequence>
<proteinExistence type="predicted"/>
<dbReference type="GO" id="GO:0005576">
    <property type="term" value="C:extracellular region"/>
    <property type="evidence" value="ECO:0007669"/>
    <property type="project" value="UniProtKB-SubCell"/>
</dbReference>
<dbReference type="PANTHER" id="PTHR24271">
    <property type="entry name" value="KALLIKREIN-RELATED"/>
    <property type="match status" value="1"/>
</dbReference>
<keyword evidence="12" id="KW-1185">Reference proteome</keyword>
<dbReference type="FunFam" id="2.40.10.10:FF:000005">
    <property type="entry name" value="Serine protease 37"/>
    <property type="match status" value="1"/>
</dbReference>
<dbReference type="InterPro" id="IPR009003">
    <property type="entry name" value="Peptidase_S1_PA"/>
</dbReference>
<dbReference type="SUPFAM" id="SSF50494">
    <property type="entry name" value="Trypsin-like serine proteases"/>
    <property type="match status" value="1"/>
</dbReference>
<evidence type="ECO:0000256" key="2">
    <source>
        <dbReference type="ARBA" id="ARBA00022670"/>
    </source>
</evidence>
<dbReference type="Pfam" id="PF00089">
    <property type="entry name" value="Trypsin"/>
    <property type="match status" value="1"/>
</dbReference>
<dbReference type="GO" id="GO:0006508">
    <property type="term" value="P:proteolysis"/>
    <property type="evidence" value="ECO:0007669"/>
    <property type="project" value="UniProtKB-KW"/>
</dbReference>
<evidence type="ECO:0000256" key="4">
    <source>
        <dbReference type="ARBA" id="ARBA00022825"/>
    </source>
</evidence>
<comment type="subcellular location">
    <subcellularLocation>
        <location evidence="1">Secreted</location>
        <location evidence="1">Extracellular space</location>
    </subcellularLocation>
</comment>
<evidence type="ECO:0000259" key="11">
    <source>
        <dbReference type="PROSITE" id="PS50240"/>
    </source>
</evidence>
<dbReference type="RefSeq" id="XP_031436599.1">
    <property type="nucleotide sequence ID" value="XM_031580739.2"/>
</dbReference>
<dbReference type="Gene3D" id="2.40.10.10">
    <property type="entry name" value="Trypsin-like serine proteases"/>
    <property type="match status" value="1"/>
</dbReference>
<evidence type="ECO:0000256" key="7">
    <source>
        <dbReference type="ARBA" id="ARBA00036320"/>
    </source>
</evidence>
<keyword evidence="10" id="KW-0732">Signal</keyword>
<keyword evidence="2 9" id="KW-0645">Protease</keyword>
<keyword evidence="3 9" id="KW-0378">Hydrolase</keyword>
<feature type="signal peptide" evidence="10">
    <location>
        <begin position="1"/>
        <end position="18"/>
    </location>
</feature>
<dbReference type="PROSITE" id="PS50240">
    <property type="entry name" value="TRYPSIN_DOM"/>
    <property type="match status" value="1"/>
</dbReference>
<evidence type="ECO:0000256" key="1">
    <source>
        <dbReference type="ARBA" id="ARBA00004239"/>
    </source>
</evidence>
<dbReference type="GeneID" id="105890670"/>
<dbReference type="PRINTS" id="PR00722">
    <property type="entry name" value="CHYMOTRYPSIN"/>
</dbReference>
<evidence type="ECO:0000256" key="10">
    <source>
        <dbReference type="SAM" id="SignalP"/>
    </source>
</evidence>
<dbReference type="PROSITE" id="PS00135">
    <property type="entry name" value="TRYPSIN_SER"/>
    <property type="match status" value="1"/>
</dbReference>
<dbReference type="GO" id="GO:0004252">
    <property type="term" value="F:serine-type endopeptidase activity"/>
    <property type="evidence" value="ECO:0007669"/>
    <property type="project" value="UniProtKB-EC"/>
</dbReference>
<comment type="catalytic activity">
    <reaction evidence="7">
        <text>Preferential cleavage: Arg-|-Xaa, Lys-|-Xaa.</text>
        <dbReference type="EC" id="3.4.21.4"/>
    </reaction>
</comment>
<feature type="chain" id="PRO_5028395794" description="trypsin" evidence="10">
    <location>
        <begin position="19"/>
        <end position="275"/>
    </location>
</feature>
<dbReference type="SMART" id="SM00020">
    <property type="entry name" value="Tryp_SPc"/>
    <property type="match status" value="1"/>
</dbReference>
<dbReference type="InterPro" id="IPR043504">
    <property type="entry name" value="Peptidase_S1_PA_chymotrypsin"/>
</dbReference>
<evidence type="ECO:0000256" key="6">
    <source>
        <dbReference type="ARBA" id="ARBA00023157"/>
    </source>
</evidence>
<evidence type="ECO:0000313" key="13">
    <source>
        <dbReference type="RefSeq" id="XP_031436599.1"/>
    </source>
</evidence>
<dbReference type="EC" id="3.4.21.4" evidence="8"/>
<dbReference type="InterPro" id="IPR018114">
    <property type="entry name" value="TRYPSIN_HIS"/>
</dbReference>
<accession>A0A6P8GBA4</accession>
<gene>
    <name evidence="13" type="primary">LOC105890670</name>
</gene>